<dbReference type="Proteomes" id="UP000789920">
    <property type="component" value="Unassembled WGS sequence"/>
</dbReference>
<protein>
    <submittedName>
        <fullName evidence="1">36551_t:CDS:1</fullName>
    </submittedName>
</protein>
<keyword evidence="2" id="KW-1185">Reference proteome</keyword>
<organism evidence="1 2">
    <name type="scientific">Racocetra persica</name>
    <dbReference type="NCBI Taxonomy" id="160502"/>
    <lineage>
        <taxon>Eukaryota</taxon>
        <taxon>Fungi</taxon>
        <taxon>Fungi incertae sedis</taxon>
        <taxon>Mucoromycota</taxon>
        <taxon>Glomeromycotina</taxon>
        <taxon>Glomeromycetes</taxon>
        <taxon>Diversisporales</taxon>
        <taxon>Gigasporaceae</taxon>
        <taxon>Racocetra</taxon>
    </lineage>
</organism>
<evidence type="ECO:0000313" key="1">
    <source>
        <dbReference type="EMBL" id="CAG8808955.1"/>
    </source>
</evidence>
<proteinExistence type="predicted"/>
<feature type="non-terminal residue" evidence="1">
    <location>
        <position position="399"/>
    </location>
</feature>
<reference evidence="1" key="1">
    <citation type="submission" date="2021-06" db="EMBL/GenBank/DDBJ databases">
        <authorList>
            <person name="Kallberg Y."/>
            <person name="Tangrot J."/>
            <person name="Rosling A."/>
        </authorList>
    </citation>
    <scope>NUCLEOTIDE SEQUENCE</scope>
    <source>
        <strain evidence="1">MA461A</strain>
    </source>
</reference>
<name>A0ACA9RTW9_9GLOM</name>
<gene>
    <name evidence="1" type="ORF">RPERSI_LOCUS22749</name>
</gene>
<dbReference type="EMBL" id="CAJVQC010069500">
    <property type="protein sequence ID" value="CAG8808955.1"/>
    <property type="molecule type" value="Genomic_DNA"/>
</dbReference>
<feature type="non-terminal residue" evidence="1">
    <location>
        <position position="1"/>
    </location>
</feature>
<accession>A0ACA9RTW9</accession>
<comment type="caution">
    <text evidence="1">The sequence shown here is derived from an EMBL/GenBank/DDBJ whole genome shotgun (WGS) entry which is preliminary data.</text>
</comment>
<sequence length="399" mass="44362">HWPFKIIEKNGKPYIQVEFKNETKLFAPEEISSMVLVKMKETAEAFLGTKVTNAVITVPACFNNSQRQATKNAGTIAGLNVLRIINESTAAAIAYGLDKKAAGERNVLIFDFGGGLFNVSLLTIEEELFEVKATAGDAHLGGEDFDNRLFNHFVQEFKRKFKKDLTTNARALRRLRTVCERAKRTLSASSQTSIEIDSLFEGIDFYTSLTRARFEELNQDLFRSTMEPVEKVLRYAKIDKSQVHEIVLVGGSTRIPRIQKMVSDFFNGKKLNKSINPDEAVAYGAAIQAAILTGDTSEKIQDLLLLDGLPFTLGIETAGGVMTPLIKRNALVPTKISEIFSTQFDNQPSVLIQVYEGERARTKDNNLLGKFKFTGIPPAPRGVPQIEVTFDVDANNIFN</sequence>
<evidence type="ECO:0000313" key="2">
    <source>
        <dbReference type="Proteomes" id="UP000789920"/>
    </source>
</evidence>